<dbReference type="InterPro" id="IPR023703">
    <property type="entry name" value="MltF"/>
</dbReference>
<dbReference type="HAMAP" id="MF_02016">
    <property type="entry name" value="MltF"/>
    <property type="match status" value="1"/>
</dbReference>
<evidence type="ECO:0000256" key="5">
    <source>
        <dbReference type="ARBA" id="ARBA00023237"/>
    </source>
</evidence>
<evidence type="ECO:0000256" key="2">
    <source>
        <dbReference type="ARBA" id="ARBA00010333"/>
    </source>
</evidence>
<keyword evidence="7 8" id="KW-0961">Cell wall biogenesis/degradation</keyword>
<keyword evidence="6 8" id="KW-0456">Lyase</keyword>
<comment type="similarity">
    <text evidence="2">Belongs to the bacterial solute-binding protein 3 family.</text>
</comment>
<dbReference type="GO" id="GO:0008933">
    <property type="term" value="F:peptidoglycan lytic transglycosylase activity"/>
    <property type="evidence" value="ECO:0007669"/>
    <property type="project" value="UniProtKB-UniRule"/>
</dbReference>
<organism evidence="10 11">
    <name type="scientific">Alkalimarinus sediminis</name>
    <dbReference type="NCBI Taxonomy" id="1632866"/>
    <lineage>
        <taxon>Bacteria</taxon>
        <taxon>Pseudomonadati</taxon>
        <taxon>Pseudomonadota</taxon>
        <taxon>Gammaproteobacteria</taxon>
        <taxon>Alteromonadales</taxon>
        <taxon>Alteromonadaceae</taxon>
        <taxon>Alkalimarinus</taxon>
    </lineage>
</organism>
<evidence type="ECO:0000256" key="1">
    <source>
        <dbReference type="ARBA" id="ARBA00007734"/>
    </source>
</evidence>
<dbReference type="AlphaFoldDB" id="A0A9E8HL99"/>
<feature type="domain" description="Solute-binding protein family 3/N-terminal" evidence="9">
    <location>
        <begin position="45"/>
        <end position="269"/>
    </location>
</feature>
<dbReference type="GO" id="GO:0071555">
    <property type="term" value="P:cell wall organization"/>
    <property type="evidence" value="ECO:0007669"/>
    <property type="project" value="UniProtKB-KW"/>
</dbReference>
<evidence type="ECO:0000256" key="3">
    <source>
        <dbReference type="ARBA" id="ARBA00022729"/>
    </source>
</evidence>
<keyword evidence="5 8" id="KW-0998">Cell outer membrane</keyword>
<dbReference type="InterPro" id="IPR008258">
    <property type="entry name" value="Transglycosylase_SLT_dom_1"/>
</dbReference>
<feature type="active site" evidence="8">
    <location>
        <position position="316"/>
    </location>
</feature>
<feature type="region of interest" description="LT domain" evidence="8">
    <location>
        <begin position="270"/>
        <end position="496"/>
    </location>
</feature>
<dbReference type="InterPro" id="IPR000189">
    <property type="entry name" value="Transglyc_AS"/>
</dbReference>
<dbReference type="NCBIfam" id="NF008112">
    <property type="entry name" value="PRK10859.1"/>
    <property type="match status" value="1"/>
</dbReference>
<dbReference type="Proteomes" id="UP001164472">
    <property type="component" value="Chromosome"/>
</dbReference>
<name>A0A9E8HL99_9ALTE</name>
<comment type="caution">
    <text evidence="8">Lacks conserved residue(s) required for the propagation of feature annotation.</text>
</comment>
<comment type="domain">
    <text evidence="8">The N-terminal domain does not have lytic activity and probably modulates enzymatic activity. The C-terminal domain is the catalytic active domain.</text>
</comment>
<proteinExistence type="inferred from homology"/>
<dbReference type="Pfam" id="PF01464">
    <property type="entry name" value="SLT"/>
    <property type="match status" value="1"/>
</dbReference>
<dbReference type="Gene3D" id="1.10.530.10">
    <property type="match status" value="1"/>
</dbReference>
<comment type="subcellular location">
    <subcellularLocation>
        <location evidence="8">Cell outer membrane</location>
        <topology evidence="8">Peripheral membrane protein</topology>
    </subcellularLocation>
    <text evidence="8">Attached to the inner leaflet of the outer membrane.</text>
</comment>
<dbReference type="PROSITE" id="PS00922">
    <property type="entry name" value="TRANSGLYCOSYLASE"/>
    <property type="match status" value="1"/>
</dbReference>
<dbReference type="CDD" id="cd01009">
    <property type="entry name" value="PBP2_YfhD_N"/>
    <property type="match status" value="1"/>
</dbReference>
<evidence type="ECO:0000259" key="9">
    <source>
        <dbReference type="SMART" id="SM00062"/>
    </source>
</evidence>
<dbReference type="PANTHER" id="PTHR35936">
    <property type="entry name" value="MEMBRANE-BOUND LYTIC MUREIN TRANSGLYCOSYLASE F"/>
    <property type="match status" value="1"/>
</dbReference>
<protein>
    <recommendedName>
        <fullName evidence="8">Membrane-bound lytic murein transglycosylase F</fullName>
        <ecNumber evidence="8">4.2.2.n1</ecNumber>
    </recommendedName>
    <alternativeName>
        <fullName evidence="8">Murein lyase F</fullName>
    </alternativeName>
</protein>
<dbReference type="RefSeq" id="WP_251812843.1">
    <property type="nucleotide sequence ID" value="NZ_CP101527.1"/>
</dbReference>
<dbReference type="Gene3D" id="3.40.190.10">
    <property type="entry name" value="Periplasmic binding protein-like II"/>
    <property type="match status" value="2"/>
</dbReference>
<dbReference type="KEGG" id="asem:NNL22_09005"/>
<evidence type="ECO:0000256" key="7">
    <source>
        <dbReference type="ARBA" id="ARBA00023316"/>
    </source>
</evidence>
<comment type="similarity">
    <text evidence="8">In the N-terminal section; belongs to the bacterial solute-binding protein 3 family.</text>
</comment>
<dbReference type="EC" id="4.2.2.n1" evidence="8"/>
<accession>A0A9E8HL99</accession>
<sequence>MTNKSLLRKGLTLSGLPFIVFILSVLSLSGCSRPTTVEKIEQEQVLHVITRNAPAIYFEDKDGPAGFDYEITKLFAEELGVELRLRVADNLGELLSVIDQGYAHFAVGGLAATETRNSRFEYSSPYLEVTPKVVYRLGTSRPRQLSDIVGKRVVVIADSHHIDILKQLKQDFIDLTWEESEELDTSDLLRQVSEGLIDYAIVDSTDLAIHQAYYPKAVAAFSLSRPLNFVWYFPASEDDSLNQKAKAFFEKIKQDGTLLQLKERYYGHLNQLNYVGARTFIHHINKRLSRYEETFKAEADRHKLDWRLLAAIGYQESHWRPNATSPTGVRGLMMLTRVTAKELGIKNRLDPKASIKGGAKYFAKIRARIPARITEPDRTWMALASYNVGYGHVEDARILAQRDGKDPDKWIHVKEYLPLLQKKKWYKQTKHGYARGSEPVVYVQNIRRYYDVLTWMKQPQVEEGIIASQTPDEEYGTPAADELMLPNTLQEMPPTL</sequence>
<comment type="similarity">
    <text evidence="8">In the C-terminal section; belongs to the transglycosylase Slt family.</text>
</comment>
<evidence type="ECO:0000256" key="4">
    <source>
        <dbReference type="ARBA" id="ARBA00023136"/>
    </source>
</evidence>
<evidence type="ECO:0000313" key="11">
    <source>
        <dbReference type="Proteomes" id="UP001164472"/>
    </source>
</evidence>
<comment type="catalytic activity">
    <reaction evidence="8">
        <text>Exolytic cleavage of the (1-&gt;4)-beta-glycosidic linkage between N-acetylmuramic acid (MurNAc) and N-acetylglucosamine (GlcNAc) residues in peptidoglycan, from either the reducing or the non-reducing ends of the peptidoglycan chains, with concomitant formation of a 1,6-anhydrobond in the MurNAc residue.</text>
        <dbReference type="EC" id="4.2.2.n1"/>
    </reaction>
</comment>
<dbReference type="PANTHER" id="PTHR35936:SF32">
    <property type="entry name" value="MEMBRANE-BOUND LYTIC MUREIN TRANSGLYCOSYLASE F"/>
    <property type="match status" value="1"/>
</dbReference>
<dbReference type="CDD" id="cd13403">
    <property type="entry name" value="MLTF-like"/>
    <property type="match status" value="1"/>
</dbReference>
<evidence type="ECO:0000256" key="8">
    <source>
        <dbReference type="HAMAP-Rule" id="MF_02016"/>
    </source>
</evidence>
<dbReference type="InterPro" id="IPR001638">
    <property type="entry name" value="Solute-binding_3/MltF_N"/>
</dbReference>
<keyword evidence="11" id="KW-1185">Reference proteome</keyword>
<keyword evidence="4 8" id="KW-0472">Membrane</keyword>
<comment type="function">
    <text evidence="8">Murein-degrading enzyme that degrades murein glycan strands and insoluble, high-molecular weight murein sacculi, with the concomitant formation of a 1,6-anhydromuramoyl product. Lytic transglycosylases (LTs) play an integral role in the metabolism of the peptidoglycan (PG) sacculus. Their lytic action creates space within the PG sacculus to allow for its expansion as well as for the insertion of various structures such as secretion systems and flagella.</text>
</comment>
<evidence type="ECO:0000313" key="10">
    <source>
        <dbReference type="EMBL" id="UZW76695.1"/>
    </source>
</evidence>
<reference evidence="10" key="1">
    <citation type="submission" date="2022-07" db="EMBL/GenBank/DDBJ databases">
        <title>Alkalimarinus sp. nov., isolated from gut of a Alitta virens.</title>
        <authorList>
            <person name="Yang A.I."/>
            <person name="Shin N.-R."/>
        </authorList>
    </citation>
    <scope>NUCLEOTIDE SEQUENCE</scope>
    <source>
        <strain evidence="10">FA028</strain>
    </source>
</reference>
<dbReference type="EMBL" id="CP101527">
    <property type="protein sequence ID" value="UZW76695.1"/>
    <property type="molecule type" value="Genomic_DNA"/>
</dbReference>
<dbReference type="GO" id="GO:0009279">
    <property type="term" value="C:cell outer membrane"/>
    <property type="evidence" value="ECO:0007669"/>
    <property type="project" value="UniProtKB-SubCell"/>
</dbReference>
<dbReference type="SUPFAM" id="SSF53850">
    <property type="entry name" value="Periplasmic binding protein-like II"/>
    <property type="match status" value="1"/>
</dbReference>
<dbReference type="GO" id="GO:0009253">
    <property type="term" value="P:peptidoglycan catabolic process"/>
    <property type="evidence" value="ECO:0007669"/>
    <property type="project" value="TreeGrafter"/>
</dbReference>
<dbReference type="Pfam" id="PF00497">
    <property type="entry name" value="SBP_bac_3"/>
    <property type="match status" value="1"/>
</dbReference>
<comment type="similarity">
    <text evidence="1">Belongs to the transglycosylase Slt family.</text>
</comment>
<dbReference type="InterPro" id="IPR023346">
    <property type="entry name" value="Lysozyme-like_dom_sf"/>
</dbReference>
<dbReference type="SMART" id="SM00062">
    <property type="entry name" value="PBPb"/>
    <property type="match status" value="1"/>
</dbReference>
<keyword evidence="3 8" id="KW-0732">Signal</keyword>
<dbReference type="SUPFAM" id="SSF53955">
    <property type="entry name" value="Lysozyme-like"/>
    <property type="match status" value="1"/>
</dbReference>
<dbReference type="PROSITE" id="PS51257">
    <property type="entry name" value="PROKAR_LIPOPROTEIN"/>
    <property type="match status" value="1"/>
</dbReference>
<evidence type="ECO:0000256" key="6">
    <source>
        <dbReference type="ARBA" id="ARBA00023239"/>
    </source>
</evidence>
<gene>
    <name evidence="8 10" type="primary">mltF</name>
    <name evidence="10" type="ORF">NNL22_09005</name>
</gene>
<dbReference type="GO" id="GO:0016998">
    <property type="term" value="P:cell wall macromolecule catabolic process"/>
    <property type="evidence" value="ECO:0007669"/>
    <property type="project" value="UniProtKB-UniRule"/>
</dbReference>